<evidence type="ECO:0000313" key="7">
    <source>
        <dbReference type="EMBL" id="EGK71789.1"/>
    </source>
</evidence>
<comment type="caution">
    <text evidence="7">The sequence shown here is derived from an EMBL/GenBank/DDBJ whole genome shotgun (WGS) entry which is preliminary data.</text>
</comment>
<keyword evidence="5 6" id="KW-0472">Membrane</keyword>
<evidence type="ECO:0000256" key="5">
    <source>
        <dbReference type="ARBA" id="ARBA00023136"/>
    </source>
</evidence>
<accession>F5RCK9</accession>
<dbReference type="Pfam" id="PF00375">
    <property type="entry name" value="SDF"/>
    <property type="match status" value="1"/>
</dbReference>
<evidence type="ECO:0000256" key="2">
    <source>
        <dbReference type="ARBA" id="ARBA00022448"/>
    </source>
</evidence>
<feature type="transmembrane region" description="Helical" evidence="6">
    <location>
        <begin position="225"/>
        <end position="249"/>
    </location>
</feature>
<dbReference type="Gene3D" id="1.10.3860.10">
    <property type="entry name" value="Sodium:dicarboxylate symporter"/>
    <property type="match status" value="1"/>
</dbReference>
<feature type="transmembrane region" description="Helical" evidence="6">
    <location>
        <begin position="148"/>
        <end position="169"/>
    </location>
</feature>
<dbReference type="PRINTS" id="PR00173">
    <property type="entry name" value="EDTRNSPORT"/>
</dbReference>
<dbReference type="EMBL" id="AFHG01000048">
    <property type="protein sequence ID" value="EGK71789.1"/>
    <property type="molecule type" value="Genomic_DNA"/>
</dbReference>
<feature type="transmembrane region" description="Helical" evidence="6">
    <location>
        <begin position="316"/>
        <end position="349"/>
    </location>
</feature>
<sequence length="420" mass="44064">MRLSGNSQILIGALAGLALGMFLGAQPADAGLRVQGLYLAGLIGSVFIALLKMVLVPLVFSSIVVGVAQLRQHGSIRRVWVTTLLFYLLTVTIAVLLGLGAAHLFDPAAGLHLDMFADALAGFQAKQLPFPEFVQQFLTGLFRNPFSALANGDIVALVVFALILGIALVQAGERYPVINRGMEEMQDLSLRIVGAIMRLAPWGIAALLAKLIATQDMALLETMARFIAVVLGTTLFHGAVVLPGLLWLITKVSPLALWRGGRESFITALATSSSSATMPVTMRVTQQHFGVRPATVGFVVPVGTTMNMDGTALYEAAAALFIASLAGIELSLGQQVVVCVMSMLAAVGAPGIPSAGMVTMVMVLQSVGLPAEAIAILLPIDRILDSLRTVVNVEGDIVGSIVVDHLTLRAEAQDAPRAAG</sequence>
<evidence type="ECO:0000313" key="8">
    <source>
        <dbReference type="Proteomes" id="UP000005019"/>
    </source>
</evidence>
<organism evidence="7 8">
    <name type="scientific">Methyloversatilis universalis (strain ATCC BAA-1314 / DSM 25237 / JCM 13912 / CCUG 52030 / FAM5)</name>
    <dbReference type="NCBI Taxonomy" id="1000565"/>
    <lineage>
        <taxon>Bacteria</taxon>
        <taxon>Pseudomonadati</taxon>
        <taxon>Pseudomonadota</taxon>
        <taxon>Betaproteobacteria</taxon>
        <taxon>Nitrosomonadales</taxon>
        <taxon>Sterolibacteriaceae</taxon>
        <taxon>Methyloversatilis</taxon>
    </lineage>
</organism>
<dbReference type="AlphaFoldDB" id="F5RCK9"/>
<dbReference type="PANTHER" id="PTHR11958">
    <property type="entry name" value="SODIUM/DICARBOXYLATE SYMPORTER-RELATED"/>
    <property type="match status" value="1"/>
</dbReference>
<evidence type="ECO:0000256" key="4">
    <source>
        <dbReference type="ARBA" id="ARBA00022989"/>
    </source>
</evidence>
<feature type="transmembrane region" description="Helical" evidence="6">
    <location>
        <begin position="79"/>
        <end position="105"/>
    </location>
</feature>
<feature type="transmembrane region" description="Helical" evidence="6">
    <location>
        <begin position="190"/>
        <end position="213"/>
    </location>
</feature>
<dbReference type="SUPFAM" id="SSF118215">
    <property type="entry name" value="Proton glutamate symport protein"/>
    <property type="match status" value="1"/>
</dbReference>
<name>F5RCK9_METUF</name>
<dbReference type="InterPro" id="IPR036458">
    <property type="entry name" value="Na:dicarbo_symporter_sf"/>
</dbReference>
<evidence type="ECO:0000256" key="1">
    <source>
        <dbReference type="ARBA" id="ARBA00004141"/>
    </source>
</evidence>
<evidence type="ECO:0000256" key="6">
    <source>
        <dbReference type="SAM" id="Phobius"/>
    </source>
</evidence>
<dbReference type="OrthoDB" id="9766690at2"/>
<dbReference type="RefSeq" id="WP_008061250.1">
    <property type="nucleotide sequence ID" value="NZ_AFHG01000048.1"/>
</dbReference>
<dbReference type="InterPro" id="IPR001991">
    <property type="entry name" value="Na-dicarboxylate_symporter"/>
</dbReference>
<dbReference type="eggNOG" id="COG1301">
    <property type="taxonomic scope" value="Bacteria"/>
</dbReference>
<dbReference type="GO" id="GO:0015293">
    <property type="term" value="F:symporter activity"/>
    <property type="evidence" value="ECO:0007669"/>
    <property type="project" value="InterPro"/>
</dbReference>
<keyword evidence="3 6" id="KW-0812">Transmembrane</keyword>
<comment type="subcellular location">
    <subcellularLocation>
        <location evidence="1">Membrane</location>
        <topology evidence="1">Multi-pass membrane protein</topology>
    </subcellularLocation>
</comment>
<keyword evidence="2" id="KW-0813">Transport</keyword>
<protein>
    <submittedName>
        <fullName evidence="7">Sodium:dicarboxylate symporter</fullName>
    </submittedName>
</protein>
<gene>
    <name evidence="7" type="ORF">METUNv1_02013</name>
</gene>
<feature type="transmembrane region" description="Helical" evidence="6">
    <location>
        <begin position="37"/>
        <end position="67"/>
    </location>
</feature>
<reference evidence="7 8" key="1">
    <citation type="journal article" date="2011" name="J. Bacteriol.">
        <title>Genome sequence of Methyloversatilis universalis FAM5T, a methylotrophic representative of the order Rhodocyclales.</title>
        <authorList>
            <person name="Kittichotirat W."/>
            <person name="Good N.M."/>
            <person name="Hall R."/>
            <person name="Bringel F."/>
            <person name="Lajus A."/>
            <person name="Medigue C."/>
            <person name="Smalley N.E."/>
            <person name="Beck D."/>
            <person name="Bumgarner R."/>
            <person name="Vuilleumier S."/>
            <person name="Kalyuzhnaya M.G."/>
        </authorList>
    </citation>
    <scope>NUCLEOTIDE SEQUENCE [LARGE SCALE GENOMIC DNA]</scope>
    <source>
        <strain evidence="8">ATCC BAA-1314 / JCM 13912 / FAM5</strain>
    </source>
</reference>
<keyword evidence="4 6" id="KW-1133">Transmembrane helix</keyword>
<dbReference type="PANTHER" id="PTHR11958:SF63">
    <property type="entry name" value="AMINO ACID TRANSPORTER"/>
    <property type="match status" value="1"/>
</dbReference>
<dbReference type="InterPro" id="IPR050746">
    <property type="entry name" value="DAACS"/>
</dbReference>
<evidence type="ECO:0000256" key="3">
    <source>
        <dbReference type="ARBA" id="ARBA00022692"/>
    </source>
</evidence>
<dbReference type="STRING" id="1000565.METUNv1_02013"/>
<keyword evidence="8" id="KW-1185">Reference proteome</keyword>
<proteinExistence type="predicted"/>
<dbReference type="GO" id="GO:0016020">
    <property type="term" value="C:membrane"/>
    <property type="evidence" value="ECO:0007669"/>
    <property type="project" value="UniProtKB-SubCell"/>
</dbReference>
<feature type="transmembrane region" description="Helical" evidence="6">
    <location>
        <begin position="355"/>
        <end position="378"/>
    </location>
</feature>
<dbReference type="Proteomes" id="UP000005019">
    <property type="component" value="Unassembled WGS sequence"/>
</dbReference>